<name>A0A8S5RKT4_9VIRU</name>
<proteinExistence type="predicted"/>
<organism evidence="1">
    <name type="scientific">virus sp. ctBM815</name>
    <dbReference type="NCBI Taxonomy" id="2825806"/>
    <lineage>
        <taxon>Viruses</taxon>
    </lineage>
</organism>
<reference evidence="1" key="1">
    <citation type="journal article" date="2021" name="Proc. Natl. Acad. Sci. U.S.A.">
        <title>A Catalog of Tens of Thousands of Viruses from Human Metagenomes Reveals Hidden Associations with Chronic Diseases.</title>
        <authorList>
            <person name="Tisza M.J."/>
            <person name="Buck C.B."/>
        </authorList>
    </citation>
    <scope>NUCLEOTIDE SEQUENCE</scope>
    <source>
        <strain evidence="1">CtBM815</strain>
    </source>
</reference>
<evidence type="ECO:0000313" key="1">
    <source>
        <dbReference type="EMBL" id="DAE31714.1"/>
    </source>
</evidence>
<dbReference type="EMBL" id="BK059109">
    <property type="protein sequence ID" value="DAE31714.1"/>
    <property type="molecule type" value="Genomic_DNA"/>
</dbReference>
<sequence length="41" mass="5017">MQENRCFYKIYTSFATFLKIISLWQRKTIKAIGYDKDFKGY</sequence>
<protein>
    <submittedName>
        <fullName evidence="1">Uncharacterized protein</fullName>
    </submittedName>
</protein>
<accession>A0A8S5RKT4</accession>